<evidence type="ECO:0000256" key="3">
    <source>
        <dbReference type="SAM" id="SignalP"/>
    </source>
</evidence>
<accession>G7DX59</accession>
<proteinExistence type="predicted"/>
<evidence type="ECO:0000259" key="4">
    <source>
        <dbReference type="Pfam" id="PF12955"/>
    </source>
</evidence>
<dbReference type="OrthoDB" id="5583277at2759"/>
<dbReference type="PANTHER" id="PTHR36853">
    <property type="entry name" value="EXPRESSED PROTEIN"/>
    <property type="match status" value="1"/>
</dbReference>
<dbReference type="InterPro" id="IPR053065">
    <property type="entry name" value="Archenteron_Induction-Rel"/>
</dbReference>
<dbReference type="PANTHER" id="PTHR36853:SF1">
    <property type="entry name" value="DUF3844 DOMAIN-CONTAINING PROTEIN"/>
    <property type="match status" value="1"/>
</dbReference>
<dbReference type="eggNOG" id="ENOG502S64Q">
    <property type="taxonomic scope" value="Eukaryota"/>
</dbReference>
<evidence type="ECO:0000313" key="5">
    <source>
        <dbReference type="EMBL" id="GAA95169.1"/>
    </source>
</evidence>
<gene>
    <name evidence="5" type="primary">Mo01824</name>
    <name evidence="5" type="ORF">E5Q_01824</name>
</gene>
<dbReference type="OMA" id="CQCKPTE"/>
<feature type="domain" description="Vacuolar sorting protein Vps3844 C-terminal" evidence="4">
    <location>
        <begin position="363"/>
        <end position="460"/>
    </location>
</feature>
<keyword evidence="2" id="KW-1133">Transmembrane helix</keyword>
<reference evidence="5 6" key="1">
    <citation type="journal article" date="2011" name="J. Gen. Appl. Microbiol.">
        <title>Draft genome sequencing of the enigmatic basidiomycete Mixia osmundae.</title>
        <authorList>
            <person name="Nishida H."/>
            <person name="Nagatsuka Y."/>
            <person name="Sugiyama J."/>
        </authorList>
    </citation>
    <scope>NUCLEOTIDE SEQUENCE [LARGE SCALE GENOMIC DNA]</scope>
    <source>
        <strain evidence="6">CBS 9802 / IAM 14324 / JCM 22182 / KY 12970</strain>
    </source>
</reference>
<keyword evidence="2" id="KW-0472">Membrane</keyword>
<feature type="chain" id="PRO_5009955546" description="Vacuolar sorting protein Vps3844 C-terminal domain-containing protein" evidence="3">
    <location>
        <begin position="18"/>
        <end position="468"/>
    </location>
</feature>
<keyword evidence="6" id="KW-1185">Reference proteome</keyword>
<keyword evidence="2" id="KW-0812">Transmembrane</keyword>
<dbReference type="RefSeq" id="XP_014565796.1">
    <property type="nucleotide sequence ID" value="XM_014710310.1"/>
</dbReference>
<dbReference type="EMBL" id="BABT02000056">
    <property type="protein sequence ID" value="GAA95169.1"/>
    <property type="molecule type" value="Genomic_DNA"/>
</dbReference>
<evidence type="ECO:0000256" key="1">
    <source>
        <dbReference type="SAM" id="MobiDB-lite"/>
    </source>
</evidence>
<feature type="region of interest" description="Disordered" evidence="1">
    <location>
        <begin position="327"/>
        <end position="356"/>
    </location>
</feature>
<protein>
    <recommendedName>
        <fullName evidence="4">Vacuolar sorting protein Vps3844 C-terminal domain-containing protein</fullName>
    </recommendedName>
</protein>
<dbReference type="GO" id="GO:0005783">
    <property type="term" value="C:endoplasmic reticulum"/>
    <property type="evidence" value="ECO:0007669"/>
    <property type="project" value="TreeGrafter"/>
</dbReference>
<organism evidence="5 6">
    <name type="scientific">Mixia osmundae (strain CBS 9802 / IAM 14324 / JCM 22182 / KY 12970)</name>
    <dbReference type="NCBI Taxonomy" id="764103"/>
    <lineage>
        <taxon>Eukaryota</taxon>
        <taxon>Fungi</taxon>
        <taxon>Dikarya</taxon>
        <taxon>Basidiomycota</taxon>
        <taxon>Pucciniomycotina</taxon>
        <taxon>Mixiomycetes</taxon>
        <taxon>Mixiales</taxon>
        <taxon>Mixiaceae</taxon>
        <taxon>Mixia</taxon>
    </lineage>
</organism>
<name>G7DX59_MIXOS</name>
<dbReference type="HOGENOM" id="CLU_571250_0_0_1"/>
<dbReference type="InParanoid" id="G7DX59"/>
<dbReference type="Proteomes" id="UP000009131">
    <property type="component" value="Unassembled WGS sequence"/>
</dbReference>
<evidence type="ECO:0000313" key="6">
    <source>
        <dbReference type="Proteomes" id="UP000009131"/>
    </source>
</evidence>
<keyword evidence="3" id="KW-0732">Signal</keyword>
<evidence type="ECO:0000256" key="2">
    <source>
        <dbReference type="SAM" id="Phobius"/>
    </source>
</evidence>
<comment type="caution">
    <text evidence="5">The sequence shown here is derived from an EMBL/GenBank/DDBJ whole genome shotgun (WGS) entry which is preliminary data.</text>
</comment>
<dbReference type="STRING" id="764103.G7DX59"/>
<feature type="transmembrane region" description="Helical" evidence="2">
    <location>
        <begin position="425"/>
        <end position="447"/>
    </location>
</feature>
<dbReference type="Pfam" id="PF12955">
    <property type="entry name" value="Vps3844_C"/>
    <property type="match status" value="1"/>
</dbReference>
<feature type="signal peptide" evidence="3">
    <location>
        <begin position="1"/>
        <end position="17"/>
    </location>
</feature>
<dbReference type="AlphaFoldDB" id="G7DX59"/>
<reference evidence="5 6" key="2">
    <citation type="journal article" date="2012" name="Open Biol.">
        <title>Characteristics of nucleosomes and linker DNA regions on the genome of the basidiomycete Mixia osmundae revealed by mono- and dinucleosome mapping.</title>
        <authorList>
            <person name="Nishida H."/>
            <person name="Kondo S."/>
            <person name="Matsumoto T."/>
            <person name="Suzuki Y."/>
            <person name="Yoshikawa H."/>
            <person name="Taylor T.D."/>
            <person name="Sugiyama J."/>
        </authorList>
    </citation>
    <scope>NUCLEOTIDE SEQUENCE [LARGE SCALE GENOMIC DNA]</scope>
    <source>
        <strain evidence="6">CBS 9802 / IAM 14324 / JCM 22182 / KY 12970</strain>
    </source>
</reference>
<dbReference type="InterPro" id="IPR024382">
    <property type="entry name" value="Vps3844_C"/>
</dbReference>
<sequence length="468" mass="50318">MRRPIAALSLLATAVLAQRRAGIYITPSPTYQSLLGEAPIENLEVSPVEANIVLAHHLGLSAYERTSLVDSKGSGSRWATLWGLMGLDEAGATKGEADPWASSAPKDTLLLVIQSNDADAVQIGHALGEISRPTMVMTDAPSTAAFDALIATYLTQFAEIFGIHLSSIRGFQEFSTHAQGVRDWLSGQVSDGLFWASRLVRGSARVEQPIKAAGQWLNQLDFLSDSASTGEFVAELNQIDHFVESLSARREARSSVSAMRFQALSKLEAELGSDSSEFKQARSLFEQILTAAKEAYARATNDAAQVITMVVPRDAKPRHNTKITRRALVQPFSTHPRRGYSKRQDDDKPAPSTTPVVASYRSCYDSQSSCENSTSTCNGHGSCVSGVQYGKTGCWTCACSPTTEDGKTTVWSGETCQKMDISSPFVLLAGITIVLILSVAASVVLLYQVGEAELPSTLAAVGGLHKRE</sequence>